<sequence>AVAYAAINGLLIGGALLVLTPIFIITIITAANVTCVITMVVNMVLPRGVQVEETLSHIKTDGITNGEVFADGNESIYEDEKQLNCANKMKRLVFIDKLIDYFSRAKRVPGVVINEMIKLSPIHAIIFVCCVFLIKEW</sequence>
<name>A0ACA9LT45_9GLOM</name>
<dbReference type="EMBL" id="CAJVPW010005028">
    <property type="protein sequence ID" value="CAG8549003.1"/>
    <property type="molecule type" value="Genomic_DNA"/>
</dbReference>
<comment type="caution">
    <text evidence="1">The sequence shown here is derived from an EMBL/GenBank/DDBJ whole genome shotgun (WGS) entry which is preliminary data.</text>
</comment>
<evidence type="ECO:0000313" key="2">
    <source>
        <dbReference type="Proteomes" id="UP000789366"/>
    </source>
</evidence>
<proteinExistence type="predicted"/>
<keyword evidence="2" id="KW-1185">Reference proteome</keyword>
<reference evidence="1" key="1">
    <citation type="submission" date="2021-06" db="EMBL/GenBank/DDBJ databases">
        <authorList>
            <person name="Kallberg Y."/>
            <person name="Tangrot J."/>
            <person name="Rosling A."/>
        </authorList>
    </citation>
    <scope>NUCLEOTIDE SEQUENCE</scope>
    <source>
        <strain evidence="1">28 12/20/2015</strain>
    </source>
</reference>
<feature type="non-terminal residue" evidence="1">
    <location>
        <position position="1"/>
    </location>
</feature>
<gene>
    <name evidence="1" type="ORF">SPELUC_LOCUS5129</name>
</gene>
<protein>
    <submittedName>
        <fullName evidence="1">2501_t:CDS:1</fullName>
    </submittedName>
</protein>
<dbReference type="Proteomes" id="UP000789366">
    <property type="component" value="Unassembled WGS sequence"/>
</dbReference>
<evidence type="ECO:0000313" key="1">
    <source>
        <dbReference type="EMBL" id="CAG8549003.1"/>
    </source>
</evidence>
<accession>A0ACA9LT45</accession>
<organism evidence="1 2">
    <name type="scientific">Cetraspora pellucida</name>
    <dbReference type="NCBI Taxonomy" id="1433469"/>
    <lineage>
        <taxon>Eukaryota</taxon>
        <taxon>Fungi</taxon>
        <taxon>Fungi incertae sedis</taxon>
        <taxon>Mucoromycota</taxon>
        <taxon>Glomeromycotina</taxon>
        <taxon>Glomeromycetes</taxon>
        <taxon>Diversisporales</taxon>
        <taxon>Gigasporaceae</taxon>
        <taxon>Cetraspora</taxon>
    </lineage>
</organism>